<dbReference type="CDD" id="cd00578">
    <property type="entry name" value="L-fuc_L-ara-isomerases"/>
    <property type="match status" value="1"/>
</dbReference>
<dbReference type="GO" id="GO:0008733">
    <property type="term" value="F:L-arabinose isomerase activity"/>
    <property type="evidence" value="ECO:0007669"/>
    <property type="project" value="InterPro"/>
</dbReference>
<evidence type="ECO:0000313" key="7">
    <source>
        <dbReference type="EMBL" id="SDL50078.1"/>
    </source>
</evidence>
<dbReference type="InterPro" id="IPR004216">
    <property type="entry name" value="Fuc/Ara_isomerase_C"/>
</dbReference>
<proteinExistence type="predicted"/>
<dbReference type="OrthoDB" id="3194672at2"/>
<dbReference type="SUPFAM" id="SSF53743">
    <property type="entry name" value="FucI/AraA N-terminal and middle domains"/>
    <property type="match status" value="1"/>
</dbReference>
<dbReference type="STRING" id="686624.SAMN04488242_1685"/>
<gene>
    <name evidence="7" type="ORF">SAMN04488242_1685</name>
</gene>
<dbReference type="AlphaFoldDB" id="A0A1G9KJU9"/>
<dbReference type="InterPro" id="IPR009015">
    <property type="entry name" value="Fucose_isomerase_N/cen_sf"/>
</dbReference>
<dbReference type="GO" id="GO:0005829">
    <property type="term" value="C:cytosol"/>
    <property type="evidence" value="ECO:0007669"/>
    <property type="project" value="TreeGrafter"/>
</dbReference>
<dbReference type="GO" id="GO:0006004">
    <property type="term" value="P:fucose metabolic process"/>
    <property type="evidence" value="ECO:0007669"/>
    <property type="project" value="InterPro"/>
</dbReference>
<keyword evidence="2" id="KW-0054">Arabinose catabolism</keyword>
<dbReference type="EMBL" id="FNGP01000003">
    <property type="protein sequence ID" value="SDL50078.1"/>
    <property type="molecule type" value="Genomic_DNA"/>
</dbReference>
<evidence type="ECO:0000256" key="2">
    <source>
        <dbReference type="ARBA" id="ARBA00022935"/>
    </source>
</evidence>
<keyword evidence="1" id="KW-0479">Metal-binding</keyword>
<keyword evidence="5" id="KW-0119">Carbohydrate metabolism</keyword>
<name>A0A1G9KJU9_9ACTN</name>
<evidence type="ECO:0000256" key="4">
    <source>
        <dbReference type="ARBA" id="ARBA00023235"/>
    </source>
</evidence>
<reference evidence="7 8" key="1">
    <citation type="submission" date="2016-10" db="EMBL/GenBank/DDBJ databases">
        <authorList>
            <person name="de Groot N.N."/>
        </authorList>
    </citation>
    <scope>NUCLEOTIDE SEQUENCE [LARGE SCALE GENOMIC DNA]</scope>
    <source>
        <strain evidence="7 8">CGMCC 1.9159</strain>
    </source>
</reference>
<keyword evidence="8" id="KW-1185">Reference proteome</keyword>
<evidence type="ECO:0000313" key="8">
    <source>
        <dbReference type="Proteomes" id="UP000199475"/>
    </source>
</evidence>
<evidence type="ECO:0000256" key="3">
    <source>
        <dbReference type="ARBA" id="ARBA00023211"/>
    </source>
</evidence>
<protein>
    <submittedName>
        <fullName evidence="7">L-arabinose isomerase</fullName>
    </submittedName>
</protein>
<feature type="domain" description="L-fucose isomerase C-terminal" evidence="6">
    <location>
        <begin position="378"/>
        <end position="477"/>
    </location>
</feature>
<dbReference type="SUPFAM" id="SSF50443">
    <property type="entry name" value="FucI/AraA C-terminal domain-like"/>
    <property type="match status" value="1"/>
</dbReference>
<dbReference type="Pfam" id="PF02952">
    <property type="entry name" value="Fucose_iso_C"/>
    <property type="match status" value="1"/>
</dbReference>
<dbReference type="PANTHER" id="PTHR38464">
    <property type="entry name" value="L-ARABINOSE ISOMERASE"/>
    <property type="match status" value="1"/>
</dbReference>
<dbReference type="PANTHER" id="PTHR38464:SF1">
    <property type="entry name" value="L-ARABINOSE ISOMERASE"/>
    <property type="match status" value="1"/>
</dbReference>
<dbReference type="GO" id="GO:0019569">
    <property type="term" value="P:L-arabinose catabolic process to D-xylulose 5-phosphate"/>
    <property type="evidence" value="ECO:0007669"/>
    <property type="project" value="TreeGrafter"/>
</dbReference>
<organism evidence="7 8">
    <name type="scientific">Tessaracoccus oleiagri</name>
    <dbReference type="NCBI Taxonomy" id="686624"/>
    <lineage>
        <taxon>Bacteria</taxon>
        <taxon>Bacillati</taxon>
        <taxon>Actinomycetota</taxon>
        <taxon>Actinomycetes</taxon>
        <taxon>Propionibacteriales</taxon>
        <taxon>Propionibacteriaceae</taxon>
        <taxon>Tessaracoccus</taxon>
    </lineage>
</organism>
<evidence type="ECO:0000256" key="5">
    <source>
        <dbReference type="ARBA" id="ARBA00023277"/>
    </source>
</evidence>
<dbReference type="Proteomes" id="UP000199475">
    <property type="component" value="Unassembled WGS sequence"/>
</dbReference>
<dbReference type="GO" id="GO:0008736">
    <property type="term" value="F:L-fucose isomerase activity"/>
    <property type="evidence" value="ECO:0007669"/>
    <property type="project" value="InterPro"/>
</dbReference>
<keyword evidence="4 7" id="KW-0413">Isomerase</keyword>
<dbReference type="InterPro" id="IPR015888">
    <property type="entry name" value="Fuc_isomerase_C"/>
</dbReference>
<evidence type="ECO:0000259" key="6">
    <source>
        <dbReference type="Pfam" id="PF02952"/>
    </source>
</evidence>
<dbReference type="RefSeq" id="WP_093250998.1">
    <property type="nucleotide sequence ID" value="NZ_FNGP01000003.1"/>
</dbReference>
<dbReference type="InterPro" id="IPR003762">
    <property type="entry name" value="Lara_isomerase"/>
</dbReference>
<keyword evidence="3" id="KW-0464">Manganese</keyword>
<sequence length="484" mass="52603">MRIERRKPLSAKVGIVSVGHHVYWDQFDGLRDELLAKAAVLGRKVEGNGVEVVDFGLVDEAESAYAVLPRVRAADLDLLLVDMVTYATSSTFGVLVRALDIPIVLVALQPRSSLDYANATTHMQLANDDFCSVPEFAAVAVRMGKPVPDVIIGTLDNDPIADAELAQWCQIAKVRRSLRTARIGLMGHVLESMLDMHTDPTALTAAFGAHVVLCEPEDIQRHWADPDPAAVAAKKDQILAFFDTPDPVSDPITMKLTDADLDTAARAAVALDGFIDEKHLDGLAYYYEGHPGSEMRTLMTNLVVGNSLLQAEGFPMCGEFDVKTCVAMMVMDRLDIGGSFAEFHPIDFDRDAVLVGHDGPHHINIAQGRPAIRSLKKYHGKPGSGASVEFNIKEGPITMLGNTITADGRFKFVIAEGESLPMPVPPTGNTNTLGRFEPDVRTFLKRWTREAPTHHYALGIGHHAQTLAKVADVLGIESVIVPTH</sequence>
<evidence type="ECO:0000256" key="1">
    <source>
        <dbReference type="ARBA" id="ARBA00022723"/>
    </source>
</evidence>
<dbReference type="GO" id="GO:0046872">
    <property type="term" value="F:metal ion binding"/>
    <property type="evidence" value="ECO:0007669"/>
    <property type="project" value="UniProtKB-KW"/>
</dbReference>
<accession>A0A1G9KJU9</accession>